<dbReference type="GO" id="GO:0009247">
    <property type="term" value="P:glycolipid biosynthetic process"/>
    <property type="evidence" value="ECO:0007669"/>
    <property type="project" value="TreeGrafter"/>
</dbReference>
<dbReference type="SUPFAM" id="SSF53448">
    <property type="entry name" value="Nucleotide-diphospho-sugar transferases"/>
    <property type="match status" value="1"/>
</dbReference>
<reference evidence="5" key="1">
    <citation type="journal article" date="2015" name="Proc. Natl. Acad. Sci. U.S.A.">
        <title>Networks of energetic and metabolic interactions define dynamics in microbial communities.</title>
        <authorList>
            <person name="Embree M."/>
            <person name="Liu J.K."/>
            <person name="Al-Bassam M.M."/>
            <person name="Zengler K."/>
        </authorList>
    </citation>
    <scope>NUCLEOTIDE SEQUENCE</scope>
</reference>
<evidence type="ECO:0000256" key="2">
    <source>
        <dbReference type="ARBA" id="ARBA00022676"/>
    </source>
</evidence>
<dbReference type="InterPro" id="IPR029044">
    <property type="entry name" value="Nucleotide-diphossugar_trans"/>
</dbReference>
<dbReference type="PANTHER" id="PTHR43398">
    <property type="entry name" value="DOLICHOL-PHOSPHATE MANNOSYLTRANSFERASE SUBUNIT 1"/>
    <property type="match status" value="1"/>
</dbReference>
<feature type="domain" description="Glycosyltransferase 2-like" evidence="4">
    <location>
        <begin position="6"/>
        <end position="169"/>
    </location>
</feature>
<dbReference type="FunFam" id="3.90.550.10:FF:000122">
    <property type="entry name" value="Dolichol-phosphate mannosyltransferase subunit 1"/>
    <property type="match status" value="1"/>
</dbReference>
<evidence type="ECO:0000259" key="4">
    <source>
        <dbReference type="Pfam" id="PF00535"/>
    </source>
</evidence>
<accession>A0A0W8FWJ4</accession>
<evidence type="ECO:0000256" key="1">
    <source>
        <dbReference type="ARBA" id="ARBA00006739"/>
    </source>
</evidence>
<evidence type="ECO:0000256" key="3">
    <source>
        <dbReference type="ARBA" id="ARBA00022679"/>
    </source>
</evidence>
<dbReference type="EMBL" id="LNQE01000760">
    <property type="protein sequence ID" value="KUG25138.1"/>
    <property type="molecule type" value="Genomic_DNA"/>
</dbReference>
<dbReference type="GO" id="GO:0004582">
    <property type="term" value="F:dolichyl-phosphate beta-D-mannosyltransferase activity"/>
    <property type="evidence" value="ECO:0007669"/>
    <property type="project" value="InterPro"/>
</dbReference>
<dbReference type="InterPro" id="IPR001173">
    <property type="entry name" value="Glyco_trans_2-like"/>
</dbReference>
<sequence>MKKTLIIIPTYNELSNIQKLINQLRSTYPSIDLLIVDDNSPDGTGKTVTELSESDSQIKLIEREGKLGLGTAYVRGFKYVIENKYDLAIQMDADFSHDPKEIKQFLKHIKENDVVIGSRYIKGVNVVNWPMSRLLLSYFANIYTKVITGMPICDATGGYKCWRREVLESINLDKITSNGYSFQIEMNFKAWKKGFKLKEIPITFVDRTDGSSKMSKKIVHEAIFMVWKLRFASMFKTLD</sequence>
<comment type="similarity">
    <text evidence="1">Belongs to the glycosyltransferase 2 family.</text>
</comment>
<protein>
    <submittedName>
        <fullName evidence="5">Dolichol-phosphate mannosyltransferase</fullName>
    </submittedName>
</protein>
<proteinExistence type="inferred from homology"/>
<keyword evidence="3 5" id="KW-0808">Transferase</keyword>
<dbReference type="CDD" id="cd06442">
    <property type="entry name" value="DPM1_like"/>
    <property type="match status" value="1"/>
</dbReference>
<organism evidence="5">
    <name type="scientific">hydrocarbon metagenome</name>
    <dbReference type="NCBI Taxonomy" id="938273"/>
    <lineage>
        <taxon>unclassified sequences</taxon>
        <taxon>metagenomes</taxon>
        <taxon>ecological metagenomes</taxon>
    </lineage>
</organism>
<dbReference type="Pfam" id="PF00535">
    <property type="entry name" value="Glycos_transf_2"/>
    <property type="match status" value="1"/>
</dbReference>
<dbReference type="Gene3D" id="3.90.550.10">
    <property type="entry name" value="Spore Coat Polysaccharide Biosynthesis Protein SpsA, Chain A"/>
    <property type="match status" value="1"/>
</dbReference>
<dbReference type="GO" id="GO:0016020">
    <property type="term" value="C:membrane"/>
    <property type="evidence" value="ECO:0007669"/>
    <property type="project" value="GOC"/>
</dbReference>
<dbReference type="PANTHER" id="PTHR43398:SF1">
    <property type="entry name" value="DOLICHOL-PHOSPHATE MANNOSYLTRANSFERASE SUBUNIT 1"/>
    <property type="match status" value="1"/>
</dbReference>
<name>A0A0W8FWJ4_9ZZZZ</name>
<dbReference type="AlphaFoldDB" id="A0A0W8FWJ4"/>
<dbReference type="InterPro" id="IPR039528">
    <property type="entry name" value="DPM1-like"/>
</dbReference>
<gene>
    <name evidence="5" type="ORF">ASZ90_005042</name>
</gene>
<comment type="caution">
    <text evidence="5">The sequence shown here is derived from an EMBL/GenBank/DDBJ whole genome shotgun (WGS) entry which is preliminary data.</text>
</comment>
<keyword evidence="2 5" id="KW-0328">Glycosyltransferase</keyword>
<evidence type="ECO:0000313" key="5">
    <source>
        <dbReference type="EMBL" id="KUG25138.1"/>
    </source>
</evidence>